<protein>
    <submittedName>
        <fullName evidence="2">Pregnancy zone protein</fullName>
    </submittedName>
</protein>
<dbReference type="Proteomes" id="UP000887013">
    <property type="component" value="Unassembled WGS sequence"/>
</dbReference>
<proteinExistence type="predicted"/>
<dbReference type="EMBL" id="BMAW01081005">
    <property type="protein sequence ID" value="GFU22379.1"/>
    <property type="molecule type" value="Genomic_DNA"/>
</dbReference>
<evidence type="ECO:0000256" key="1">
    <source>
        <dbReference type="SAM" id="MobiDB-lite"/>
    </source>
</evidence>
<accession>A0A8X6QFI7</accession>
<sequence length="320" mass="35770">MFFSPTELEITKEYTIPAACTWIALPTTVEDDDEAFDASFPEMWKISLPPFLFEPITTESLDSGEELFPTQTISTELTTDTNDLAVSTTTEKLTTGKSLDYTTVDQDDATVLITEETPTVSTYNDQTELADDANPSQSQRNVTHLGNFVNVDHDLDFPDGIEGNMPVSVLYFATTSSSVNYSEISKSTEIDSLNCPVCETQFPENFTDVYCNSAFALRVVVRDGKMGAVKILQEISYFLPQPKGMKKFAKLEYDTKCSCSQLQEKGSFHFILGTPTDLWSSEKEKHTIHLTRQVHVIATPHKSAQPEPLKRARRLCNNDP</sequence>
<comment type="caution">
    <text evidence="2">The sequence shown here is derived from an EMBL/GenBank/DDBJ whole genome shotgun (WGS) entry which is preliminary data.</text>
</comment>
<dbReference type="AlphaFoldDB" id="A0A8X6QFI7"/>
<organism evidence="2 3">
    <name type="scientific">Nephila pilipes</name>
    <name type="common">Giant wood spider</name>
    <name type="synonym">Nephila maculata</name>
    <dbReference type="NCBI Taxonomy" id="299642"/>
    <lineage>
        <taxon>Eukaryota</taxon>
        <taxon>Metazoa</taxon>
        <taxon>Ecdysozoa</taxon>
        <taxon>Arthropoda</taxon>
        <taxon>Chelicerata</taxon>
        <taxon>Arachnida</taxon>
        <taxon>Araneae</taxon>
        <taxon>Araneomorphae</taxon>
        <taxon>Entelegynae</taxon>
        <taxon>Araneoidea</taxon>
        <taxon>Nephilidae</taxon>
        <taxon>Nephila</taxon>
    </lineage>
</organism>
<evidence type="ECO:0000313" key="2">
    <source>
        <dbReference type="EMBL" id="GFU22379.1"/>
    </source>
</evidence>
<feature type="region of interest" description="Disordered" evidence="1">
    <location>
        <begin position="300"/>
        <end position="320"/>
    </location>
</feature>
<keyword evidence="3" id="KW-1185">Reference proteome</keyword>
<gene>
    <name evidence="2" type="primary">X975_01690</name>
    <name evidence="2" type="ORF">NPIL_665001</name>
</gene>
<evidence type="ECO:0000313" key="3">
    <source>
        <dbReference type="Proteomes" id="UP000887013"/>
    </source>
</evidence>
<reference evidence="2" key="1">
    <citation type="submission" date="2020-08" db="EMBL/GenBank/DDBJ databases">
        <title>Multicomponent nature underlies the extraordinary mechanical properties of spider dragline silk.</title>
        <authorList>
            <person name="Kono N."/>
            <person name="Nakamura H."/>
            <person name="Mori M."/>
            <person name="Yoshida Y."/>
            <person name="Ohtoshi R."/>
            <person name="Malay A.D."/>
            <person name="Moran D.A.P."/>
            <person name="Tomita M."/>
            <person name="Numata K."/>
            <person name="Arakawa K."/>
        </authorList>
    </citation>
    <scope>NUCLEOTIDE SEQUENCE</scope>
</reference>
<name>A0A8X6QFI7_NEPPI</name>
<dbReference type="OrthoDB" id="6432830at2759"/>